<evidence type="ECO:0000313" key="7">
    <source>
        <dbReference type="EMBL" id="MBB4940437.1"/>
    </source>
</evidence>
<dbReference type="GO" id="GO:0005886">
    <property type="term" value="C:plasma membrane"/>
    <property type="evidence" value="ECO:0007669"/>
    <property type="project" value="InterPro"/>
</dbReference>
<feature type="transmembrane region" description="Helical" evidence="5">
    <location>
        <begin position="57"/>
        <end position="75"/>
    </location>
</feature>
<evidence type="ECO:0000256" key="5">
    <source>
        <dbReference type="SAM" id="Phobius"/>
    </source>
</evidence>
<gene>
    <name evidence="7" type="ORF">FHR32_004742</name>
</gene>
<keyword evidence="2 5" id="KW-0812">Transmembrane</keyword>
<feature type="transmembrane region" description="Helical" evidence="5">
    <location>
        <begin position="12"/>
        <end position="37"/>
    </location>
</feature>
<evidence type="ECO:0000259" key="6">
    <source>
        <dbReference type="Pfam" id="PF06305"/>
    </source>
</evidence>
<dbReference type="AlphaFoldDB" id="A0A7W7WAH2"/>
<keyword evidence="4 5" id="KW-0472">Membrane</keyword>
<comment type="caution">
    <text evidence="7">The sequence shown here is derived from an EMBL/GenBank/DDBJ whole genome shotgun (WGS) entry which is preliminary data.</text>
</comment>
<feature type="domain" description="Lipopolysaccharide assembly protein A" evidence="6">
    <location>
        <begin position="39"/>
        <end position="75"/>
    </location>
</feature>
<accession>A0A7W7WAH2</accession>
<dbReference type="InterPro" id="IPR010445">
    <property type="entry name" value="LapA_dom"/>
</dbReference>
<sequence length="83" mass="9192">MTRTPAGGPGPFGRWLASLSPRVWIALALAVLGAFFIAQNRVPVRIRWLTFTVTSPLWIALLAVMLVGVIIGLLLRRRSAKRR</sequence>
<dbReference type="EMBL" id="JACHJU010000001">
    <property type="protein sequence ID" value="MBB4940437.1"/>
    <property type="molecule type" value="Genomic_DNA"/>
</dbReference>
<dbReference type="Pfam" id="PF06305">
    <property type="entry name" value="LapA_dom"/>
    <property type="match status" value="1"/>
</dbReference>
<evidence type="ECO:0000256" key="4">
    <source>
        <dbReference type="ARBA" id="ARBA00023136"/>
    </source>
</evidence>
<keyword evidence="3 5" id="KW-1133">Transmembrane helix</keyword>
<dbReference type="RefSeq" id="WP_184756245.1">
    <property type="nucleotide sequence ID" value="NZ_BAABEK010000083.1"/>
</dbReference>
<organism evidence="7 8">
    <name type="scientific">Streptosporangium album</name>
    <dbReference type="NCBI Taxonomy" id="47479"/>
    <lineage>
        <taxon>Bacteria</taxon>
        <taxon>Bacillati</taxon>
        <taxon>Actinomycetota</taxon>
        <taxon>Actinomycetes</taxon>
        <taxon>Streptosporangiales</taxon>
        <taxon>Streptosporangiaceae</taxon>
        <taxon>Streptosporangium</taxon>
    </lineage>
</organism>
<evidence type="ECO:0000256" key="1">
    <source>
        <dbReference type="ARBA" id="ARBA00022475"/>
    </source>
</evidence>
<protein>
    <submittedName>
        <fullName evidence="7">Putative integral membrane protein</fullName>
    </submittedName>
</protein>
<proteinExistence type="predicted"/>
<keyword evidence="8" id="KW-1185">Reference proteome</keyword>
<reference evidence="7 8" key="1">
    <citation type="submission" date="2020-08" db="EMBL/GenBank/DDBJ databases">
        <title>Sequencing the genomes of 1000 actinobacteria strains.</title>
        <authorList>
            <person name="Klenk H.-P."/>
        </authorList>
    </citation>
    <scope>NUCLEOTIDE SEQUENCE [LARGE SCALE GENOMIC DNA]</scope>
    <source>
        <strain evidence="7 8">DSM 43023</strain>
    </source>
</reference>
<name>A0A7W7WAH2_9ACTN</name>
<dbReference type="Proteomes" id="UP000534286">
    <property type="component" value="Unassembled WGS sequence"/>
</dbReference>
<evidence type="ECO:0000313" key="8">
    <source>
        <dbReference type="Proteomes" id="UP000534286"/>
    </source>
</evidence>
<keyword evidence="1" id="KW-1003">Cell membrane</keyword>
<evidence type="ECO:0000256" key="3">
    <source>
        <dbReference type="ARBA" id="ARBA00022989"/>
    </source>
</evidence>
<evidence type="ECO:0000256" key="2">
    <source>
        <dbReference type="ARBA" id="ARBA00022692"/>
    </source>
</evidence>